<reference evidence="2" key="1">
    <citation type="journal article" date="2021" name="BMC Genomics">
        <title>Chromosome-level genome assembly and manually-curated proteome of model necrotroph Parastagonospora nodorum Sn15 reveals a genome-wide trove of candidate effector homologs, and redundancy of virulence-related functions within an accessory chromosome.</title>
        <authorList>
            <person name="Bertazzoni S."/>
            <person name="Jones D.A.B."/>
            <person name="Phan H.T."/>
            <person name="Tan K.-C."/>
            <person name="Hane J.K."/>
        </authorList>
    </citation>
    <scope>NUCLEOTIDE SEQUENCE [LARGE SCALE GENOMIC DNA]</scope>
    <source>
        <strain evidence="2">SN15 / ATCC MYA-4574 / FGSC 10173)</strain>
    </source>
</reference>
<keyword evidence="2" id="KW-1185">Reference proteome</keyword>
<gene>
    <name evidence="1" type="ORF">JI435_422630</name>
</gene>
<name>A0A7U2NPF5_PHANO</name>
<dbReference type="Proteomes" id="UP000663193">
    <property type="component" value="Chromosome 19"/>
</dbReference>
<dbReference type="EMBL" id="CP069041">
    <property type="protein sequence ID" value="QRD05687.1"/>
    <property type="molecule type" value="Genomic_DNA"/>
</dbReference>
<dbReference type="VEuPathDB" id="FungiDB:JI435_422630"/>
<protein>
    <submittedName>
        <fullName evidence="1">Uncharacterized protein</fullName>
    </submittedName>
</protein>
<proteinExistence type="predicted"/>
<evidence type="ECO:0000313" key="1">
    <source>
        <dbReference type="EMBL" id="QRD05687.1"/>
    </source>
</evidence>
<sequence>MSFHDLSITGKGAPVFYHLPRLNGYTWKELCVGVFNHHLWARLPIFFFPLPIHRLESHICFSSILNTQSSFPLNNIQHVSSCCYLRHSRRQHWQWLEPQEGPRCQARCEWRGQVSGRDRAQLGEVHLCPHPRVAGFACHDPSLLQRLGHLRRVRRCHYRCRILWSQCRVHAGLQTSRSQDRHG</sequence>
<evidence type="ECO:0000313" key="2">
    <source>
        <dbReference type="Proteomes" id="UP000663193"/>
    </source>
</evidence>
<accession>A0A7U2NPF5</accession>
<dbReference type="AlphaFoldDB" id="A0A7U2NPF5"/>
<organism evidence="1 2">
    <name type="scientific">Phaeosphaeria nodorum (strain SN15 / ATCC MYA-4574 / FGSC 10173)</name>
    <name type="common">Glume blotch fungus</name>
    <name type="synonym">Parastagonospora nodorum</name>
    <dbReference type="NCBI Taxonomy" id="321614"/>
    <lineage>
        <taxon>Eukaryota</taxon>
        <taxon>Fungi</taxon>
        <taxon>Dikarya</taxon>
        <taxon>Ascomycota</taxon>
        <taxon>Pezizomycotina</taxon>
        <taxon>Dothideomycetes</taxon>
        <taxon>Pleosporomycetidae</taxon>
        <taxon>Pleosporales</taxon>
        <taxon>Pleosporineae</taxon>
        <taxon>Phaeosphaeriaceae</taxon>
        <taxon>Parastagonospora</taxon>
    </lineage>
</organism>